<protein>
    <submittedName>
        <fullName evidence="1">Uncharacterized protein</fullName>
    </submittedName>
</protein>
<dbReference type="OrthoDB" id="2421456at2759"/>
<feature type="non-terminal residue" evidence="1">
    <location>
        <position position="289"/>
    </location>
</feature>
<dbReference type="AlphaFoldDB" id="A0A9P6J5I8"/>
<reference evidence="1" key="1">
    <citation type="journal article" date="2020" name="Fungal Divers.">
        <title>Resolving the Mortierellaceae phylogeny through synthesis of multi-gene phylogenetics and phylogenomics.</title>
        <authorList>
            <person name="Vandepol N."/>
            <person name="Liber J."/>
            <person name="Desiro A."/>
            <person name="Na H."/>
            <person name="Kennedy M."/>
            <person name="Barry K."/>
            <person name="Grigoriev I.V."/>
            <person name="Miller A.N."/>
            <person name="O'Donnell K."/>
            <person name="Stajich J.E."/>
            <person name="Bonito G."/>
        </authorList>
    </citation>
    <scope>NUCLEOTIDE SEQUENCE</scope>
    <source>
        <strain evidence="1">MES-2147</strain>
    </source>
</reference>
<comment type="caution">
    <text evidence="1">The sequence shown here is derived from an EMBL/GenBank/DDBJ whole genome shotgun (WGS) entry which is preliminary data.</text>
</comment>
<organism evidence="1 2">
    <name type="scientific">Modicella reniformis</name>
    <dbReference type="NCBI Taxonomy" id="1440133"/>
    <lineage>
        <taxon>Eukaryota</taxon>
        <taxon>Fungi</taxon>
        <taxon>Fungi incertae sedis</taxon>
        <taxon>Mucoromycota</taxon>
        <taxon>Mortierellomycotina</taxon>
        <taxon>Mortierellomycetes</taxon>
        <taxon>Mortierellales</taxon>
        <taxon>Mortierellaceae</taxon>
        <taxon>Modicella</taxon>
    </lineage>
</organism>
<dbReference type="Proteomes" id="UP000749646">
    <property type="component" value="Unassembled WGS sequence"/>
</dbReference>
<evidence type="ECO:0000313" key="1">
    <source>
        <dbReference type="EMBL" id="KAF9962868.1"/>
    </source>
</evidence>
<proteinExistence type="predicted"/>
<evidence type="ECO:0000313" key="2">
    <source>
        <dbReference type="Proteomes" id="UP000749646"/>
    </source>
</evidence>
<dbReference type="EMBL" id="JAAAHW010006347">
    <property type="protein sequence ID" value="KAF9962868.1"/>
    <property type="molecule type" value="Genomic_DNA"/>
</dbReference>
<keyword evidence="2" id="KW-1185">Reference proteome</keyword>
<accession>A0A9P6J5I8</accession>
<name>A0A9P6J5I8_9FUNG</name>
<sequence>YRFSKLFVESAKEYYKFNLPEWKGVPLMSLAEVLKNGGIRALQKQIAALRCRYYLQEAGPAPPELWKETLDILDYFCNHIEKPFTYGSPAAAEIVEAWKETFKPLARGVVVARSGECVSPSIKKVKEALEKEHKDFGRYGSKVDLMFLDKDDGRELTNFEFKVDNLSLTIIRLQYLKNIRLNRAIMENQHMTSGIRPAIPFMCISGRKGTLFVLYRYEDIFVSKELSTIQLPATEEELVKFLEEDITLRVAKWIMDELESMAQELRNGKAPRSKKQSYLTNVLLPTKAA</sequence>
<gene>
    <name evidence="1" type="ORF">BGZ65_007471</name>
</gene>